<feature type="region of interest" description="Disordered" evidence="1">
    <location>
        <begin position="44"/>
        <end position="73"/>
    </location>
</feature>
<feature type="region of interest" description="Disordered" evidence="1">
    <location>
        <begin position="94"/>
        <end position="154"/>
    </location>
</feature>
<organism evidence="2 3">
    <name type="scientific">Zea mays</name>
    <name type="common">Maize</name>
    <dbReference type="NCBI Taxonomy" id="4577"/>
    <lineage>
        <taxon>Eukaryota</taxon>
        <taxon>Viridiplantae</taxon>
        <taxon>Streptophyta</taxon>
        <taxon>Embryophyta</taxon>
        <taxon>Tracheophyta</taxon>
        <taxon>Spermatophyta</taxon>
        <taxon>Magnoliopsida</taxon>
        <taxon>Liliopsida</taxon>
        <taxon>Poales</taxon>
        <taxon>Poaceae</taxon>
        <taxon>PACMAD clade</taxon>
        <taxon>Panicoideae</taxon>
        <taxon>Andropogonodae</taxon>
        <taxon>Andropogoneae</taxon>
        <taxon>Tripsacinae</taxon>
        <taxon>Zea</taxon>
    </lineage>
</organism>
<protein>
    <submittedName>
        <fullName evidence="2">Uncharacterized protein</fullName>
    </submittedName>
</protein>
<reference evidence="3" key="1">
    <citation type="submission" date="2015-12" db="EMBL/GenBank/DDBJ databases">
        <title>Update maize B73 reference genome by single molecule sequencing technologies.</title>
        <authorList>
            <consortium name="Maize Genome Sequencing Project"/>
            <person name="Ware D."/>
        </authorList>
    </citation>
    <scope>NUCLEOTIDE SEQUENCE [LARGE SCALE GENOMIC DNA]</scope>
    <source>
        <strain evidence="3">cv. B73</strain>
    </source>
</reference>
<keyword evidence="3" id="KW-1185">Reference proteome</keyword>
<dbReference type="AlphaFoldDB" id="A0A804Q783"/>
<dbReference type="Proteomes" id="UP000007305">
    <property type="component" value="Chromosome 7"/>
</dbReference>
<dbReference type="InParanoid" id="A0A804Q783"/>
<reference evidence="2" key="3">
    <citation type="submission" date="2021-05" db="UniProtKB">
        <authorList>
            <consortium name="EnsemblPlants"/>
        </authorList>
    </citation>
    <scope>IDENTIFICATION</scope>
    <source>
        <strain evidence="2">cv. B73</strain>
    </source>
</reference>
<evidence type="ECO:0000256" key="1">
    <source>
        <dbReference type="SAM" id="MobiDB-lite"/>
    </source>
</evidence>
<dbReference type="Gramene" id="Zm00001eb308310_T001">
    <property type="protein sequence ID" value="Zm00001eb308310_P001"/>
    <property type="gene ID" value="Zm00001eb308310"/>
</dbReference>
<accession>A0A804Q783</accession>
<sequence length="185" mass="19611">MVLQQHVSLDILPNTWHERGGSSETKQGKVLGLLGAISKGVGEEITGGGAAPPKRERGCETRAFPGHGREEKKGGTMAMEEMELLRRATDMDLTEVGPRSSCAQGRKAPGCSRSPGGGAGRALGLQQRGAASGPYSLSSTMGKGASAPWTAEGRKAPCREEGLRCAMDRARWHGSLELMRWLLLS</sequence>
<evidence type="ECO:0000313" key="3">
    <source>
        <dbReference type="Proteomes" id="UP000007305"/>
    </source>
</evidence>
<evidence type="ECO:0000313" key="2">
    <source>
        <dbReference type="EnsemblPlants" id="Zm00001eb308310_P001"/>
    </source>
</evidence>
<reference evidence="2" key="2">
    <citation type="submission" date="2019-07" db="EMBL/GenBank/DDBJ databases">
        <authorList>
            <person name="Seetharam A."/>
            <person name="Woodhouse M."/>
            <person name="Cannon E."/>
        </authorList>
    </citation>
    <scope>NUCLEOTIDE SEQUENCE [LARGE SCALE GENOMIC DNA]</scope>
    <source>
        <strain evidence="2">cv. B73</strain>
    </source>
</reference>
<dbReference type="EnsemblPlants" id="Zm00001eb308310_T001">
    <property type="protein sequence ID" value="Zm00001eb308310_P001"/>
    <property type="gene ID" value="Zm00001eb308310"/>
</dbReference>
<feature type="compositionally biased region" description="Low complexity" evidence="1">
    <location>
        <begin position="122"/>
        <end position="131"/>
    </location>
</feature>
<name>A0A804Q783_MAIZE</name>
<proteinExistence type="predicted"/>